<sequence length="163" mass="18572">MTQNRPSIDSVAEVTEPFPVYLKGKVVKGFGRGSKDLNIPTANYPSEVIKEQFLNKLDLGIYYGYSKVSGVKEGVLPMVMSVGWNPFYNNTEKSAEVHIIHNFENDFYDHQLSTVVLGYVRAEKSYESLDALIADIKFDIQFALNSLELPLFKPYLEDKFFKD</sequence>
<comment type="similarity">
    <text evidence="3">Belongs to the flavokinase family.</text>
</comment>
<protein>
    <recommendedName>
        <fullName evidence="5">Riboflavin kinase</fullName>
        <ecNumber evidence="4">2.7.1.26</ecNumber>
    </recommendedName>
    <alternativeName>
        <fullName evidence="11">Flavin mononucleotide kinase 1</fullName>
    </alternativeName>
</protein>
<dbReference type="SMART" id="SM00904">
    <property type="entry name" value="Flavokinase"/>
    <property type="match status" value="1"/>
</dbReference>
<reference evidence="13 14" key="1">
    <citation type="journal article" date="2015" name="Genome Biol. Evol.">
        <title>Phylogenomic analyses indicate that early fungi evolved digesting cell walls of algal ancestors of land plants.</title>
        <authorList>
            <person name="Chang Y."/>
            <person name="Wang S."/>
            <person name="Sekimoto S."/>
            <person name="Aerts A.L."/>
            <person name="Choi C."/>
            <person name="Clum A."/>
            <person name="LaButti K.M."/>
            <person name="Lindquist E.A."/>
            <person name="Yee Ngan C."/>
            <person name="Ohm R.A."/>
            <person name="Salamov A.A."/>
            <person name="Grigoriev I.V."/>
            <person name="Spatafora J.W."/>
            <person name="Berbee M.L."/>
        </authorList>
    </citation>
    <scope>NUCLEOTIDE SEQUENCE [LARGE SCALE GENOMIC DNA]</scope>
    <source>
        <strain evidence="13 14">NRRL 28638</strain>
    </source>
</reference>
<dbReference type="GO" id="GO:0009398">
    <property type="term" value="P:FMN biosynthetic process"/>
    <property type="evidence" value="ECO:0007669"/>
    <property type="project" value="UniProtKB-UniPathway"/>
</dbReference>
<keyword evidence="13" id="KW-0418">Kinase</keyword>
<dbReference type="EC" id="2.7.1.26" evidence="4"/>
<dbReference type="STRING" id="796925.A0A137PEH5"/>
<proteinExistence type="inferred from homology"/>
<evidence type="ECO:0000259" key="12">
    <source>
        <dbReference type="SMART" id="SM00904"/>
    </source>
</evidence>
<dbReference type="EMBL" id="KQ964438">
    <property type="protein sequence ID" value="KXN73362.1"/>
    <property type="molecule type" value="Genomic_DNA"/>
</dbReference>
<dbReference type="Pfam" id="PF01687">
    <property type="entry name" value="Flavokinase"/>
    <property type="match status" value="1"/>
</dbReference>
<dbReference type="PANTHER" id="PTHR22749:SF6">
    <property type="entry name" value="RIBOFLAVIN KINASE"/>
    <property type="match status" value="1"/>
</dbReference>
<dbReference type="OMA" id="YPIRFEG"/>
<keyword evidence="6" id="KW-0285">Flavoprotein</keyword>
<dbReference type="Proteomes" id="UP000070444">
    <property type="component" value="Unassembled WGS sequence"/>
</dbReference>
<dbReference type="OrthoDB" id="276388at2759"/>
<comment type="pathway">
    <text evidence="2">Cofactor biosynthesis; FMN biosynthesis; FMN from riboflavin (ATP route): step 1/1.</text>
</comment>
<evidence type="ECO:0000256" key="8">
    <source>
        <dbReference type="ARBA" id="ARBA00022679"/>
    </source>
</evidence>
<keyword evidence="9" id="KW-0547">Nucleotide-binding</keyword>
<evidence type="ECO:0000256" key="5">
    <source>
        <dbReference type="ARBA" id="ARBA00017394"/>
    </source>
</evidence>
<keyword evidence="10" id="KW-0067">ATP-binding</keyword>
<dbReference type="GO" id="GO:0009231">
    <property type="term" value="P:riboflavin biosynthetic process"/>
    <property type="evidence" value="ECO:0007669"/>
    <property type="project" value="InterPro"/>
</dbReference>
<dbReference type="InterPro" id="IPR023468">
    <property type="entry name" value="Riboflavin_kinase"/>
</dbReference>
<dbReference type="InterPro" id="IPR023465">
    <property type="entry name" value="Riboflavin_kinase_dom_sf"/>
</dbReference>
<feature type="domain" description="Riboflavin kinase" evidence="12">
    <location>
        <begin position="21"/>
        <end position="148"/>
    </location>
</feature>
<evidence type="ECO:0000256" key="4">
    <source>
        <dbReference type="ARBA" id="ARBA00012105"/>
    </source>
</evidence>
<organism evidence="13 14">
    <name type="scientific">Conidiobolus coronatus (strain ATCC 28846 / CBS 209.66 / NRRL 28638)</name>
    <name type="common">Delacroixia coronata</name>
    <dbReference type="NCBI Taxonomy" id="796925"/>
    <lineage>
        <taxon>Eukaryota</taxon>
        <taxon>Fungi</taxon>
        <taxon>Fungi incertae sedis</taxon>
        <taxon>Zoopagomycota</taxon>
        <taxon>Entomophthoromycotina</taxon>
        <taxon>Entomophthoromycetes</taxon>
        <taxon>Entomophthorales</taxon>
        <taxon>Ancylistaceae</taxon>
        <taxon>Conidiobolus</taxon>
    </lineage>
</organism>
<gene>
    <name evidence="13" type="ORF">CONCODRAFT_77407</name>
</gene>
<keyword evidence="14" id="KW-1185">Reference proteome</keyword>
<dbReference type="InterPro" id="IPR015865">
    <property type="entry name" value="Riboflavin_kinase_bac/euk"/>
</dbReference>
<evidence type="ECO:0000256" key="2">
    <source>
        <dbReference type="ARBA" id="ARBA00005201"/>
    </source>
</evidence>
<dbReference type="GO" id="GO:0008270">
    <property type="term" value="F:zinc ion binding"/>
    <property type="evidence" value="ECO:0007669"/>
    <property type="project" value="EnsemblFungi"/>
</dbReference>
<name>A0A137PEH5_CONC2</name>
<evidence type="ECO:0000313" key="14">
    <source>
        <dbReference type="Proteomes" id="UP000070444"/>
    </source>
</evidence>
<dbReference type="AlphaFoldDB" id="A0A137PEH5"/>
<dbReference type="GO" id="GO:0005524">
    <property type="term" value="F:ATP binding"/>
    <property type="evidence" value="ECO:0007669"/>
    <property type="project" value="UniProtKB-KW"/>
</dbReference>
<evidence type="ECO:0000256" key="10">
    <source>
        <dbReference type="ARBA" id="ARBA00022840"/>
    </source>
</evidence>
<dbReference type="GO" id="GO:0008531">
    <property type="term" value="F:riboflavin kinase activity"/>
    <property type="evidence" value="ECO:0007669"/>
    <property type="project" value="UniProtKB-EC"/>
</dbReference>
<evidence type="ECO:0000256" key="1">
    <source>
        <dbReference type="ARBA" id="ARBA00003572"/>
    </source>
</evidence>
<evidence type="ECO:0000313" key="13">
    <source>
        <dbReference type="EMBL" id="KXN73362.1"/>
    </source>
</evidence>
<accession>A0A137PEH5</accession>
<comment type="function">
    <text evidence="1">Catalyzes the phosphorylation of riboflavin (vitamin B2) to form flavin mononucleotide (FMN) coenzyme.</text>
</comment>
<dbReference type="PANTHER" id="PTHR22749">
    <property type="entry name" value="RIBOFLAVIN KINASE/FMN ADENYLYLTRANSFERASE"/>
    <property type="match status" value="1"/>
</dbReference>
<evidence type="ECO:0000256" key="3">
    <source>
        <dbReference type="ARBA" id="ARBA00010108"/>
    </source>
</evidence>
<dbReference type="SUPFAM" id="SSF82114">
    <property type="entry name" value="Riboflavin kinase-like"/>
    <property type="match status" value="1"/>
</dbReference>
<evidence type="ECO:0000256" key="7">
    <source>
        <dbReference type="ARBA" id="ARBA00022643"/>
    </source>
</evidence>
<keyword evidence="8" id="KW-0808">Transferase</keyword>
<dbReference type="GO" id="GO:0005743">
    <property type="term" value="C:mitochondrial inner membrane"/>
    <property type="evidence" value="ECO:0007669"/>
    <property type="project" value="EnsemblFungi"/>
</dbReference>
<evidence type="ECO:0000256" key="9">
    <source>
        <dbReference type="ARBA" id="ARBA00022741"/>
    </source>
</evidence>
<keyword evidence="7" id="KW-0288">FMN</keyword>
<dbReference type="Gene3D" id="2.40.30.30">
    <property type="entry name" value="Riboflavin kinase-like"/>
    <property type="match status" value="1"/>
</dbReference>
<evidence type="ECO:0000256" key="11">
    <source>
        <dbReference type="ARBA" id="ARBA00029960"/>
    </source>
</evidence>
<dbReference type="UniPathway" id="UPA00276">
    <property type="reaction ID" value="UER00406"/>
</dbReference>
<evidence type="ECO:0000256" key="6">
    <source>
        <dbReference type="ARBA" id="ARBA00022630"/>
    </source>
</evidence>